<dbReference type="EMBL" id="JAFLRJ010000216">
    <property type="protein sequence ID" value="MBO0514571.1"/>
    <property type="molecule type" value="Genomic_DNA"/>
</dbReference>
<gene>
    <name evidence="2" type="ORF">J0695_22640</name>
</gene>
<name>A0A939FA78_9ACTN</name>
<evidence type="ECO:0000259" key="1">
    <source>
        <dbReference type="PROSITE" id="PS50943"/>
    </source>
</evidence>
<dbReference type="InterPro" id="IPR010982">
    <property type="entry name" value="Lambda_DNA-bd_dom_sf"/>
</dbReference>
<dbReference type="Gene3D" id="1.10.260.40">
    <property type="entry name" value="lambda repressor-like DNA-binding domains"/>
    <property type="match status" value="1"/>
</dbReference>
<dbReference type="CDD" id="cd00093">
    <property type="entry name" value="HTH_XRE"/>
    <property type="match status" value="1"/>
</dbReference>
<dbReference type="SMART" id="SM00530">
    <property type="entry name" value="HTH_XRE"/>
    <property type="match status" value="1"/>
</dbReference>
<dbReference type="InterPro" id="IPR001387">
    <property type="entry name" value="Cro/C1-type_HTH"/>
</dbReference>
<dbReference type="SUPFAM" id="SSF47413">
    <property type="entry name" value="lambda repressor-like DNA-binding domains"/>
    <property type="match status" value="1"/>
</dbReference>
<dbReference type="Pfam" id="PF01381">
    <property type="entry name" value="HTH_3"/>
    <property type="match status" value="1"/>
</dbReference>
<sequence>MNADRELPAGAVTWDELKGELFDDEDREVMARLTEVMLAQVRAYRLAEIRKRQHTTQVELAQRMGISQARVSDIERGKINRSEVDTLAAYVAALGGQLQLVANFGDESVVLA</sequence>
<keyword evidence="3" id="KW-1185">Reference proteome</keyword>
<dbReference type="AlphaFoldDB" id="A0A939FA78"/>
<dbReference type="Proteomes" id="UP000664167">
    <property type="component" value="Unassembled WGS sequence"/>
</dbReference>
<comment type="caution">
    <text evidence="2">The sequence shown here is derived from an EMBL/GenBank/DDBJ whole genome shotgun (WGS) entry which is preliminary data.</text>
</comment>
<accession>A0A939FA78</accession>
<evidence type="ECO:0000313" key="3">
    <source>
        <dbReference type="Proteomes" id="UP000664167"/>
    </source>
</evidence>
<evidence type="ECO:0000313" key="2">
    <source>
        <dbReference type="EMBL" id="MBO0514571.1"/>
    </source>
</evidence>
<proteinExistence type="predicted"/>
<dbReference type="GO" id="GO:0003677">
    <property type="term" value="F:DNA binding"/>
    <property type="evidence" value="ECO:0007669"/>
    <property type="project" value="InterPro"/>
</dbReference>
<protein>
    <submittedName>
        <fullName evidence="2">XRE family transcriptional regulator</fullName>
    </submittedName>
</protein>
<organism evidence="2 3">
    <name type="scientific">Streptomyces beijiangensis</name>
    <dbReference type="NCBI Taxonomy" id="163361"/>
    <lineage>
        <taxon>Bacteria</taxon>
        <taxon>Bacillati</taxon>
        <taxon>Actinomycetota</taxon>
        <taxon>Actinomycetes</taxon>
        <taxon>Kitasatosporales</taxon>
        <taxon>Streptomycetaceae</taxon>
        <taxon>Streptomyces</taxon>
    </lineage>
</organism>
<dbReference type="PROSITE" id="PS50943">
    <property type="entry name" value="HTH_CROC1"/>
    <property type="match status" value="1"/>
</dbReference>
<reference evidence="2" key="1">
    <citation type="submission" date="2021-03" db="EMBL/GenBank/DDBJ databases">
        <title>Streptomyces poriferae sp. nov., a novel marine sponge-derived Actinobacteria species with anti-MRSA activity.</title>
        <authorList>
            <person name="Sandoval-Powers M."/>
            <person name="Kralova S."/>
            <person name="Nguyen G.-S."/>
            <person name="Fawwal D."/>
            <person name="Degnes K."/>
            <person name="Klinkenberg G."/>
            <person name="Sletta H."/>
            <person name="Wentzel A."/>
            <person name="Liles M.R."/>
        </authorList>
    </citation>
    <scope>NUCLEOTIDE SEQUENCE</scope>
    <source>
        <strain evidence="2">DSM 41794</strain>
    </source>
</reference>
<dbReference type="RefSeq" id="WP_206964022.1">
    <property type="nucleotide sequence ID" value="NZ_BAAAJJ010000006.1"/>
</dbReference>
<feature type="domain" description="HTH cro/C1-type" evidence="1">
    <location>
        <begin position="46"/>
        <end position="101"/>
    </location>
</feature>